<organism evidence="2 3">
    <name type="scientific">Corynebacterium genitalium ATCC 33030</name>
    <dbReference type="NCBI Taxonomy" id="585529"/>
    <lineage>
        <taxon>Bacteria</taxon>
        <taxon>Bacillati</taxon>
        <taxon>Actinomycetota</taxon>
        <taxon>Actinomycetes</taxon>
        <taxon>Mycobacteriales</taxon>
        <taxon>Corynebacteriaceae</taxon>
        <taxon>Corynebacterium</taxon>
    </lineage>
</organism>
<sequence length="259" mass="28688">MTGQRNDDRRRKPVQPRPAPPPRKYPPKPMWVYKMRRWGAVLILLFLVVAFIRACVPSEHDREMEAWQEQSQIPSVVQENQVAGEDIPVSRPVEMTIPSIGLNANFEEADCRFMDGAIDPASLTEACAFTAEDKPYSLPGTNADDIVVIAGHAAAGVPAVFDALYDVRADRHTVAPGDALYLRTEESGDKWLKYQATDLHSPEKEGLSQAAEIWGDAPMPGRLLTISCVQPNNPFQQSTRNAVVGWQLQEVVSGENVRA</sequence>
<gene>
    <name evidence="2" type="ORF">HMPREF0291_10850</name>
</gene>
<dbReference type="AlphaFoldDB" id="D7W9X5"/>
<evidence type="ECO:0000313" key="2">
    <source>
        <dbReference type="EMBL" id="EFK55592.1"/>
    </source>
</evidence>
<protein>
    <recommendedName>
        <fullName evidence="4">Sortase family protein</fullName>
    </recommendedName>
</protein>
<dbReference type="InterPro" id="IPR023365">
    <property type="entry name" value="Sortase_dom-sf"/>
</dbReference>
<evidence type="ECO:0000256" key="1">
    <source>
        <dbReference type="SAM" id="MobiDB-lite"/>
    </source>
</evidence>
<dbReference type="HOGENOM" id="CLU_048859_1_0_11"/>
<feature type="compositionally biased region" description="Basic and acidic residues" evidence="1">
    <location>
        <begin position="1"/>
        <end position="10"/>
    </location>
</feature>
<dbReference type="Gene3D" id="2.40.260.10">
    <property type="entry name" value="Sortase"/>
    <property type="match status" value="1"/>
</dbReference>
<dbReference type="RefSeq" id="WP_005288490.1">
    <property type="nucleotide sequence ID" value="NZ_CM000961.1"/>
</dbReference>
<comment type="caution">
    <text evidence="2">The sequence shown here is derived from an EMBL/GenBank/DDBJ whole genome shotgun (WGS) entry which is preliminary data.</text>
</comment>
<proteinExistence type="predicted"/>
<name>D7W9X5_9CORY</name>
<dbReference type="OrthoDB" id="4424319at2"/>
<dbReference type="STRING" id="585529.HMPREF0291_10850"/>
<feature type="region of interest" description="Disordered" evidence="1">
    <location>
        <begin position="1"/>
        <end position="26"/>
    </location>
</feature>
<dbReference type="Proteomes" id="UP000004208">
    <property type="component" value="Unassembled WGS sequence"/>
</dbReference>
<evidence type="ECO:0008006" key="4">
    <source>
        <dbReference type="Google" id="ProtNLM"/>
    </source>
</evidence>
<feature type="compositionally biased region" description="Pro residues" evidence="1">
    <location>
        <begin position="15"/>
        <end position="26"/>
    </location>
</feature>
<evidence type="ECO:0000313" key="3">
    <source>
        <dbReference type="Proteomes" id="UP000004208"/>
    </source>
</evidence>
<keyword evidence="3" id="KW-1185">Reference proteome</keyword>
<dbReference type="EMBL" id="ACLJ02000001">
    <property type="protein sequence ID" value="EFK55592.1"/>
    <property type="molecule type" value="Genomic_DNA"/>
</dbReference>
<dbReference type="eggNOG" id="COG3764">
    <property type="taxonomic scope" value="Bacteria"/>
</dbReference>
<accession>D7W9X5</accession>
<reference evidence="2" key="1">
    <citation type="submission" date="2010-06" db="EMBL/GenBank/DDBJ databases">
        <authorList>
            <person name="Muzny D."/>
            <person name="Qin X."/>
            <person name="Buhay C."/>
            <person name="Dugan-Rocha S."/>
            <person name="Ding Y."/>
            <person name="Chen G."/>
            <person name="Hawes A."/>
            <person name="Holder M."/>
            <person name="Jhangiani S."/>
            <person name="Johnson A."/>
            <person name="Khan Z."/>
            <person name="Li Z."/>
            <person name="Liu W."/>
            <person name="Liu X."/>
            <person name="Perez L."/>
            <person name="Shen H."/>
            <person name="Wang Q."/>
            <person name="Watt J."/>
            <person name="Xi L."/>
            <person name="Xin Y."/>
            <person name="Zhou J."/>
            <person name="Deng J."/>
            <person name="Jiang H."/>
            <person name="Liu Y."/>
            <person name="Qu J."/>
            <person name="Song X.-Z."/>
            <person name="Zhang L."/>
            <person name="Villasana D."/>
            <person name="Johnson A."/>
            <person name="Liu J."/>
            <person name="Liyanage D."/>
            <person name="Lorensuhewa L."/>
            <person name="Robinson T."/>
            <person name="Song A."/>
            <person name="Song B.-B."/>
            <person name="Dinh H."/>
            <person name="Thornton R."/>
            <person name="Coyle M."/>
            <person name="Francisco L."/>
            <person name="Jackson L."/>
            <person name="Javaid M."/>
            <person name="Korchina V."/>
            <person name="Kovar C."/>
            <person name="Mata R."/>
            <person name="Mathew T."/>
            <person name="Ngo R."/>
            <person name="Nguyen L."/>
            <person name="Nguyen N."/>
            <person name="Okwuonu G."/>
            <person name="Ongeri F."/>
            <person name="Pham C."/>
            <person name="Simmons D."/>
            <person name="Wilczek-Boney K."/>
            <person name="Hale W."/>
            <person name="Jakkamsetti A."/>
            <person name="Pham P."/>
            <person name="Ruth R."/>
            <person name="San Lucas F."/>
            <person name="Warren J."/>
            <person name="Zhang J."/>
            <person name="Zhao Z."/>
            <person name="Zhou C."/>
            <person name="Zhu D."/>
            <person name="Lee S."/>
            <person name="Bess C."/>
            <person name="Blankenburg K."/>
            <person name="Forbes L."/>
            <person name="Fu Q."/>
            <person name="Gubbala S."/>
            <person name="Hirani K."/>
            <person name="Jayaseelan J.C."/>
            <person name="Lara F."/>
            <person name="Munidasa M."/>
            <person name="Palculict T."/>
            <person name="Patil S."/>
            <person name="Pu L.-L."/>
            <person name="Saada N."/>
            <person name="Tang L."/>
            <person name="Weissenberger G."/>
            <person name="Zhu Y."/>
            <person name="Hemphill L."/>
            <person name="Shang Y."/>
            <person name="Youmans B."/>
            <person name="Ayvaz T."/>
            <person name="Ross M."/>
            <person name="Santibanez J."/>
            <person name="Aqrawi P."/>
            <person name="Gross S."/>
            <person name="Joshi V."/>
            <person name="Fowler G."/>
            <person name="Nazareth L."/>
            <person name="Reid J."/>
            <person name="Worley K."/>
            <person name="Petrosino J."/>
            <person name="Highlander S."/>
            <person name="Gibbs R."/>
        </authorList>
    </citation>
    <scope>NUCLEOTIDE SEQUENCE [LARGE SCALE GENOMIC DNA]</scope>
    <source>
        <strain evidence="2">ATCC 33030</strain>
    </source>
</reference>